<feature type="transmembrane region" description="Helical" evidence="1">
    <location>
        <begin position="283"/>
        <end position="304"/>
    </location>
</feature>
<organism evidence="2 3">
    <name type="scientific">Rhodococcus zopfii</name>
    <dbReference type="NCBI Taxonomy" id="43772"/>
    <lineage>
        <taxon>Bacteria</taxon>
        <taxon>Bacillati</taxon>
        <taxon>Actinomycetota</taxon>
        <taxon>Actinomycetes</taxon>
        <taxon>Mycobacteriales</taxon>
        <taxon>Nocardiaceae</taxon>
        <taxon>Rhodococcus</taxon>
    </lineage>
</organism>
<evidence type="ECO:0000313" key="2">
    <source>
        <dbReference type="EMBL" id="MDV2478236.1"/>
    </source>
</evidence>
<protein>
    <submittedName>
        <fullName evidence="2">Uncharacterized protein</fullName>
    </submittedName>
</protein>
<feature type="transmembrane region" description="Helical" evidence="1">
    <location>
        <begin position="174"/>
        <end position="192"/>
    </location>
</feature>
<evidence type="ECO:0000256" key="1">
    <source>
        <dbReference type="SAM" id="Phobius"/>
    </source>
</evidence>
<dbReference type="Proteomes" id="UP001275440">
    <property type="component" value="Unassembled WGS sequence"/>
</dbReference>
<name>A0ABU3WW70_9NOCA</name>
<comment type="caution">
    <text evidence="2">The sequence shown here is derived from an EMBL/GenBank/DDBJ whole genome shotgun (WGS) entry which is preliminary data.</text>
</comment>
<gene>
    <name evidence="2" type="ORF">F8M49_27635</name>
</gene>
<feature type="transmembrane region" description="Helical" evidence="1">
    <location>
        <begin position="119"/>
        <end position="140"/>
    </location>
</feature>
<dbReference type="InterPro" id="IPR047928">
    <property type="entry name" value="Perm_prefix_1"/>
</dbReference>
<sequence length="319" mass="34183">MTLIDRYVAATLRSIPVGKRDDIDRELRASITDAVDARVESGADPDEAEQVVLTELGDPARLAADYSGRPLNLIGPNLYPDWKRLLSVLLWIAPIPGIVVLVLGVLGGSSALSALGSGIWTAGTVALHIVFWTTLVFAVLERTGASGSNPTGAWTPDRLPEIDESRRVSLSDTVFSVVVYVFLFVLVILQRTHSGFDTADGSAIPIIAPELWSFWIPVLLGLLVLSAVFEIALYAVGGWTIPLAAINTVLNLLFAIPLLWLAATDMLFNPDFLAAAFGDESGAATTATTSVIVVVVLVAVWEIGEGWMKALRGRAPRVR</sequence>
<dbReference type="EMBL" id="WBMO01000005">
    <property type="protein sequence ID" value="MDV2478236.1"/>
    <property type="molecule type" value="Genomic_DNA"/>
</dbReference>
<keyword evidence="1" id="KW-0472">Membrane</keyword>
<feature type="transmembrane region" description="Helical" evidence="1">
    <location>
        <begin position="212"/>
        <end position="236"/>
    </location>
</feature>
<keyword evidence="1" id="KW-1133">Transmembrane helix</keyword>
<accession>A0ABU3WW70</accession>
<feature type="transmembrane region" description="Helical" evidence="1">
    <location>
        <begin position="88"/>
        <end position="107"/>
    </location>
</feature>
<proteinExistence type="predicted"/>
<evidence type="ECO:0000313" key="3">
    <source>
        <dbReference type="Proteomes" id="UP001275440"/>
    </source>
</evidence>
<keyword evidence="3" id="KW-1185">Reference proteome</keyword>
<feature type="transmembrane region" description="Helical" evidence="1">
    <location>
        <begin position="243"/>
        <end position="263"/>
    </location>
</feature>
<keyword evidence="1" id="KW-0812">Transmembrane</keyword>
<reference evidence="2 3" key="1">
    <citation type="submission" date="2019-10" db="EMBL/GenBank/DDBJ databases">
        <title>Draft Genome Assembly of Rhodococcus zopfii DSM44189.</title>
        <authorList>
            <person name="Sutton J.M."/>
            <person name="Akob D.M."/>
            <person name="Bushman T.J."/>
        </authorList>
    </citation>
    <scope>NUCLEOTIDE SEQUENCE [LARGE SCALE GENOMIC DNA]</scope>
    <source>
        <strain evidence="2 3">DSM 44189</strain>
    </source>
</reference>
<dbReference type="NCBIfam" id="NF038403">
    <property type="entry name" value="perm_prefix_1"/>
    <property type="match status" value="1"/>
</dbReference>